<name>A0A369JQW8_HYPMA</name>
<protein>
    <submittedName>
        <fullName evidence="3">Uncharacterized protein</fullName>
    </submittedName>
</protein>
<evidence type="ECO:0000313" key="4">
    <source>
        <dbReference type="Proteomes" id="UP000076154"/>
    </source>
</evidence>
<keyword evidence="4" id="KW-1185">Reference proteome</keyword>
<dbReference type="EMBL" id="LUEZ02000042">
    <property type="protein sequence ID" value="RDB24679.1"/>
    <property type="molecule type" value="Genomic_DNA"/>
</dbReference>
<accession>A0A369JQW8</accession>
<dbReference type="Proteomes" id="UP000076154">
    <property type="component" value="Unassembled WGS sequence"/>
</dbReference>
<dbReference type="InParanoid" id="A0A369JQW8"/>
<keyword evidence="2" id="KW-0812">Transmembrane</keyword>
<feature type="compositionally biased region" description="Acidic residues" evidence="1">
    <location>
        <begin position="176"/>
        <end position="191"/>
    </location>
</feature>
<evidence type="ECO:0000313" key="3">
    <source>
        <dbReference type="EMBL" id="RDB24679.1"/>
    </source>
</evidence>
<feature type="transmembrane region" description="Helical" evidence="2">
    <location>
        <begin position="407"/>
        <end position="427"/>
    </location>
</feature>
<dbReference type="Pfam" id="PF02992">
    <property type="entry name" value="Transposase_21"/>
    <property type="match status" value="1"/>
</dbReference>
<keyword evidence="2" id="KW-0472">Membrane</keyword>
<evidence type="ECO:0000256" key="1">
    <source>
        <dbReference type="SAM" id="MobiDB-lite"/>
    </source>
</evidence>
<dbReference type="InterPro" id="IPR004242">
    <property type="entry name" value="Transposase_21"/>
</dbReference>
<dbReference type="AlphaFoldDB" id="A0A369JQW8"/>
<dbReference type="STRING" id="39966.A0A369JQW8"/>
<proteinExistence type="predicted"/>
<feature type="compositionally biased region" description="Basic and acidic residues" evidence="1">
    <location>
        <begin position="162"/>
        <end position="172"/>
    </location>
</feature>
<sequence>MQRKVSVSMPSSLTWCALCQKLEPRRTEFRHRQGIAVPSIRATKASIESPFSFTPHSVPPTLQAVPSSTGPPPSVRAADNPITEADPAKATDDVDGDVMMEDGLPASLEGSAGSNNAEDVERSIGESAQGDEYLAVAEEVQSRIWVNQTHLGSATVGDYDSDADKENNEDKNTWLNEDEDEDDDEDVDEDGGLPASDMGEEEFEHELAQIADEMTEEEFSLLRAFALKVDDHLTNKTFEKLRYAFLNANIDTWTNTKARVEFLSALHPVPYDCYINSCCCYVGPHADATACPFCCEPRLDVQKWLRKCFIYIPIIWHLVDYFRNPAMVEKLQFAPFKKWKHTAWPLLLFNYNLPPEIQFHLQYIMCIGVIPELKKPKDFDSFLWPCIEELLKLFLGVKAFDVTSATLFALHAYLIFVFGDMLAIAMVMRMKGHNVQFALSTAESERLATAYGVKGIPLLLCLSSISFPQSFPCDFMHLIYENLIKNLVLLWTRNFKDLDEGTGSYELNPTVWKAIGAATAASSSTIPSAFGARPPNVTEDKTSCTAKTCKIPEIRRGLAKWVEEYERLYYQYSPSHLSTCPVTIHALLHLADSIEEAGPVWAYWAFPMEHFCGLLQLTIKSCHHPYASMDSYLIANTAQVQGSFAHPSYSACELLPSRILSGTIKTSLLDKILVCLSTQYEKLISTVRKHVSMESIEQWGKVRRVDRGGGDTMHVASLAHVAEDGRDAMFYDLLVDMNANNHDLPPKFQPKPFFGQLKNIFVVRLPATRDLRLTEPMTLILAAIKSCHVDAHNSLDMQYYQMHGRTEVVNMTTVQCVVGRVKVNSRWAILDWSGGLTQAFYDPNNE</sequence>
<reference evidence="3" key="1">
    <citation type="submission" date="2018-04" db="EMBL/GenBank/DDBJ databases">
        <title>Whole genome sequencing of Hypsizygus marmoreus.</title>
        <authorList>
            <person name="Choi I.-G."/>
            <person name="Min B."/>
            <person name="Kim J.-G."/>
            <person name="Kim S."/>
            <person name="Oh Y.-L."/>
            <person name="Kong W.-S."/>
            <person name="Park H."/>
            <person name="Jeong J."/>
            <person name="Song E.-S."/>
        </authorList>
    </citation>
    <scope>NUCLEOTIDE SEQUENCE [LARGE SCALE GENOMIC DNA]</scope>
    <source>
        <strain evidence="3">51987-8</strain>
    </source>
</reference>
<feature type="region of interest" description="Disordered" evidence="1">
    <location>
        <begin position="154"/>
        <end position="199"/>
    </location>
</feature>
<comment type="caution">
    <text evidence="3">The sequence shown here is derived from an EMBL/GenBank/DDBJ whole genome shotgun (WGS) entry which is preliminary data.</text>
</comment>
<feature type="transmembrane region" description="Helical" evidence="2">
    <location>
        <begin position="448"/>
        <end position="467"/>
    </location>
</feature>
<organism evidence="3 4">
    <name type="scientific">Hypsizygus marmoreus</name>
    <name type="common">White beech mushroom</name>
    <name type="synonym">Agaricus marmoreus</name>
    <dbReference type="NCBI Taxonomy" id="39966"/>
    <lineage>
        <taxon>Eukaryota</taxon>
        <taxon>Fungi</taxon>
        <taxon>Dikarya</taxon>
        <taxon>Basidiomycota</taxon>
        <taxon>Agaricomycotina</taxon>
        <taxon>Agaricomycetes</taxon>
        <taxon>Agaricomycetidae</taxon>
        <taxon>Agaricales</taxon>
        <taxon>Tricholomatineae</taxon>
        <taxon>Lyophyllaceae</taxon>
        <taxon>Hypsizygus</taxon>
    </lineage>
</organism>
<dbReference type="OrthoDB" id="2404451at2759"/>
<dbReference type="PANTHER" id="PTHR46579:SF1">
    <property type="entry name" value="F5_8 TYPE C DOMAIN-CONTAINING PROTEIN"/>
    <property type="match status" value="1"/>
</dbReference>
<feature type="region of interest" description="Disordered" evidence="1">
    <location>
        <begin position="61"/>
        <end position="120"/>
    </location>
</feature>
<gene>
    <name evidence="3" type="ORF">Hypma_008169</name>
</gene>
<evidence type="ECO:0000256" key="2">
    <source>
        <dbReference type="SAM" id="Phobius"/>
    </source>
</evidence>
<keyword evidence="2" id="KW-1133">Transmembrane helix</keyword>
<dbReference type="PANTHER" id="PTHR46579">
    <property type="entry name" value="F5/8 TYPE C DOMAIN-CONTAINING PROTEIN-RELATED"/>
    <property type="match status" value="1"/>
</dbReference>